<dbReference type="GO" id="GO:0003872">
    <property type="term" value="F:6-phosphofructokinase activity"/>
    <property type="evidence" value="ECO:0007669"/>
    <property type="project" value="InterPro"/>
</dbReference>
<evidence type="ECO:0000313" key="2">
    <source>
        <dbReference type="EMBL" id="PHT30350.1"/>
    </source>
</evidence>
<keyword evidence="3" id="KW-1185">Reference proteome</keyword>
<proteinExistence type="predicted"/>
<dbReference type="Proteomes" id="UP000224567">
    <property type="component" value="Unassembled WGS sequence"/>
</dbReference>
<dbReference type="STRING" id="33114.A0A2G2VBI0"/>
<accession>A0A2G2VBI0</accession>
<dbReference type="EMBL" id="MLFT02000039">
    <property type="protein sequence ID" value="PHT30350.1"/>
    <property type="molecule type" value="Genomic_DNA"/>
</dbReference>
<gene>
    <name evidence="2" type="ORF">CQW23_30061</name>
</gene>
<reference evidence="2 3" key="1">
    <citation type="journal article" date="2017" name="Genome Biol.">
        <title>New reference genome sequences of hot pepper reveal the massive evolution of plant disease-resistance genes by retroduplication.</title>
        <authorList>
            <person name="Kim S."/>
            <person name="Park J."/>
            <person name="Yeom S.I."/>
            <person name="Kim Y.M."/>
            <person name="Seo E."/>
            <person name="Kim K.T."/>
            <person name="Kim M.S."/>
            <person name="Lee J.M."/>
            <person name="Cheong K."/>
            <person name="Shin H.S."/>
            <person name="Kim S.B."/>
            <person name="Han K."/>
            <person name="Lee J."/>
            <person name="Park M."/>
            <person name="Lee H.A."/>
            <person name="Lee H.Y."/>
            <person name="Lee Y."/>
            <person name="Oh S."/>
            <person name="Lee J.H."/>
            <person name="Choi E."/>
            <person name="Choi E."/>
            <person name="Lee S.E."/>
            <person name="Jeon J."/>
            <person name="Kim H."/>
            <person name="Choi G."/>
            <person name="Song H."/>
            <person name="Lee J."/>
            <person name="Lee S.C."/>
            <person name="Kwon J.K."/>
            <person name="Lee H.Y."/>
            <person name="Koo N."/>
            <person name="Hong Y."/>
            <person name="Kim R.W."/>
            <person name="Kang W.H."/>
            <person name="Huh J.H."/>
            <person name="Kang B.C."/>
            <person name="Yang T.J."/>
            <person name="Lee Y.H."/>
            <person name="Bennetzen J.L."/>
            <person name="Choi D."/>
        </authorList>
    </citation>
    <scope>NUCLEOTIDE SEQUENCE [LARGE SCALE GENOMIC DNA]</scope>
    <source>
        <strain evidence="3">cv. PBC81</strain>
    </source>
</reference>
<dbReference type="PANTHER" id="PTHR45770">
    <property type="entry name" value="ATP-DEPENDENT 6-PHOSPHOFRUCTOKINASE 1"/>
    <property type="match status" value="1"/>
</dbReference>
<reference evidence="3" key="2">
    <citation type="journal article" date="2017" name="J. Anim. Genet.">
        <title>Multiple reference genome sequences of hot pepper reveal the massive evolution of plant disease resistance genes by retroduplication.</title>
        <authorList>
            <person name="Kim S."/>
            <person name="Park J."/>
            <person name="Yeom S.-I."/>
            <person name="Kim Y.-M."/>
            <person name="Seo E."/>
            <person name="Kim K.-T."/>
            <person name="Kim M.-S."/>
            <person name="Lee J.M."/>
            <person name="Cheong K."/>
            <person name="Shin H.-S."/>
            <person name="Kim S.-B."/>
            <person name="Han K."/>
            <person name="Lee J."/>
            <person name="Park M."/>
            <person name="Lee H.-A."/>
            <person name="Lee H.-Y."/>
            <person name="Lee Y."/>
            <person name="Oh S."/>
            <person name="Lee J.H."/>
            <person name="Choi E."/>
            <person name="Choi E."/>
            <person name="Lee S.E."/>
            <person name="Jeon J."/>
            <person name="Kim H."/>
            <person name="Choi G."/>
            <person name="Song H."/>
            <person name="Lee J."/>
            <person name="Lee S.-C."/>
            <person name="Kwon J.-K."/>
            <person name="Lee H.-Y."/>
            <person name="Koo N."/>
            <person name="Hong Y."/>
            <person name="Kim R.W."/>
            <person name="Kang W.-H."/>
            <person name="Huh J.H."/>
            <person name="Kang B.-C."/>
            <person name="Yang T.-J."/>
            <person name="Lee Y.-H."/>
            <person name="Bennetzen J.L."/>
            <person name="Choi D."/>
        </authorList>
    </citation>
    <scope>NUCLEOTIDE SEQUENCE [LARGE SCALE GENOMIC DNA]</scope>
    <source>
        <strain evidence="3">cv. PBC81</strain>
    </source>
</reference>
<evidence type="ECO:0000256" key="1">
    <source>
        <dbReference type="ARBA" id="ARBA00022533"/>
    </source>
</evidence>
<keyword evidence="1" id="KW-0021">Allosteric enzyme</keyword>
<name>A0A2G2VBI0_CAPBA</name>
<organism evidence="2 3">
    <name type="scientific">Capsicum baccatum</name>
    <name type="common">Peruvian pepper</name>
    <dbReference type="NCBI Taxonomy" id="33114"/>
    <lineage>
        <taxon>Eukaryota</taxon>
        <taxon>Viridiplantae</taxon>
        <taxon>Streptophyta</taxon>
        <taxon>Embryophyta</taxon>
        <taxon>Tracheophyta</taxon>
        <taxon>Spermatophyta</taxon>
        <taxon>Magnoliopsida</taxon>
        <taxon>eudicotyledons</taxon>
        <taxon>Gunneridae</taxon>
        <taxon>Pentapetalae</taxon>
        <taxon>asterids</taxon>
        <taxon>lamiids</taxon>
        <taxon>Solanales</taxon>
        <taxon>Solanaceae</taxon>
        <taxon>Solanoideae</taxon>
        <taxon>Capsiceae</taxon>
        <taxon>Capsicum</taxon>
    </lineage>
</organism>
<dbReference type="InterPro" id="IPR050929">
    <property type="entry name" value="PFKA"/>
</dbReference>
<protein>
    <submittedName>
        <fullName evidence="2">ATP-dependent 6-phosphofructokinase 1</fullName>
    </submittedName>
</protein>
<comment type="caution">
    <text evidence="2">The sequence shown here is derived from an EMBL/GenBank/DDBJ whole genome shotgun (WGS) entry which is preliminary data.</text>
</comment>
<evidence type="ECO:0000313" key="3">
    <source>
        <dbReference type="Proteomes" id="UP000224567"/>
    </source>
</evidence>
<dbReference type="InterPro" id="IPR035966">
    <property type="entry name" value="PKF_sf"/>
</dbReference>
<dbReference type="SUPFAM" id="SSF53784">
    <property type="entry name" value="Phosphofructokinase"/>
    <property type="match status" value="1"/>
</dbReference>
<dbReference type="AlphaFoldDB" id="A0A2G2VBI0"/>
<dbReference type="OrthoDB" id="537915at2759"/>
<sequence length="278" mass="31595">MWHIDSCDVILDASRHDHVEPQKFCLWHPTQMLTSAIGDAARYDRIGPLFWDSEHDLNIKFRCLKPLAQIEYFSDIENLNAEDYPMVLLQIPMCNERKFIGILDTFIDAIEKLNVLRDGGMTLLCYWSYKGNDAISPLIISRMYKQALKPSNPIINKSFVFNTIIEKAQFCINASHVEAQSAENDIGLVKLMGRYSGDSGAAAVCLFCILEKQIARYGGQEDALQKNFQPEVLDGNNKYKCENLGPSLARWSIGPDHHTWPEDGFTALVPMAWATIYR</sequence>